<feature type="non-terminal residue" evidence="1">
    <location>
        <position position="1"/>
    </location>
</feature>
<evidence type="ECO:0000313" key="2">
    <source>
        <dbReference type="Proteomes" id="UP000237347"/>
    </source>
</evidence>
<name>A0AAW0KTY0_QUESU</name>
<protein>
    <submittedName>
        <fullName evidence="1">Ribonuclease h protein</fullName>
    </submittedName>
</protein>
<reference evidence="1 2" key="1">
    <citation type="journal article" date="2018" name="Sci. Data">
        <title>The draft genome sequence of cork oak.</title>
        <authorList>
            <person name="Ramos A.M."/>
            <person name="Usie A."/>
            <person name="Barbosa P."/>
            <person name="Barros P.M."/>
            <person name="Capote T."/>
            <person name="Chaves I."/>
            <person name="Simoes F."/>
            <person name="Abreu I."/>
            <person name="Carrasquinho I."/>
            <person name="Faro C."/>
            <person name="Guimaraes J.B."/>
            <person name="Mendonca D."/>
            <person name="Nobrega F."/>
            <person name="Rodrigues L."/>
            <person name="Saibo N.J.M."/>
            <person name="Varela M.C."/>
            <person name="Egas C."/>
            <person name="Matos J."/>
            <person name="Miguel C.M."/>
            <person name="Oliveira M.M."/>
            <person name="Ricardo C.P."/>
            <person name="Goncalves S."/>
        </authorList>
    </citation>
    <scope>NUCLEOTIDE SEQUENCE [LARGE SCALE GENOMIC DNA]</scope>
    <source>
        <strain evidence="2">cv. HL8</strain>
    </source>
</reference>
<dbReference type="AlphaFoldDB" id="A0AAW0KTY0"/>
<organism evidence="1 2">
    <name type="scientific">Quercus suber</name>
    <name type="common">Cork oak</name>
    <dbReference type="NCBI Taxonomy" id="58331"/>
    <lineage>
        <taxon>Eukaryota</taxon>
        <taxon>Viridiplantae</taxon>
        <taxon>Streptophyta</taxon>
        <taxon>Embryophyta</taxon>
        <taxon>Tracheophyta</taxon>
        <taxon>Spermatophyta</taxon>
        <taxon>Magnoliopsida</taxon>
        <taxon>eudicotyledons</taxon>
        <taxon>Gunneridae</taxon>
        <taxon>Pentapetalae</taxon>
        <taxon>rosids</taxon>
        <taxon>fabids</taxon>
        <taxon>Fagales</taxon>
        <taxon>Fagaceae</taxon>
        <taxon>Quercus</taxon>
    </lineage>
</organism>
<keyword evidence="2" id="KW-1185">Reference proteome</keyword>
<accession>A0AAW0KTY0</accession>
<sequence length="135" mass="15935">LVQISSKYLGLNFKQRGNRIAEFQFLVEKLHSNLQGWKTKLLSQAGRTTLISFFLQTLPLYTFSCFKVPETIYNKMDSIVRAFWWGHEPRERKIHLLNWDKFFYPKVAFVLAVKEFGKIIYTLEGVCVHMKILSN</sequence>
<dbReference type="PANTHER" id="PTHR33116:SF86">
    <property type="entry name" value="REVERSE TRANSCRIPTASE DOMAIN-CONTAINING PROTEIN"/>
    <property type="match status" value="1"/>
</dbReference>
<dbReference type="EMBL" id="PKMF04000218">
    <property type="protein sequence ID" value="KAK7842632.1"/>
    <property type="molecule type" value="Genomic_DNA"/>
</dbReference>
<dbReference type="Proteomes" id="UP000237347">
    <property type="component" value="Unassembled WGS sequence"/>
</dbReference>
<proteinExistence type="predicted"/>
<dbReference type="PANTHER" id="PTHR33116">
    <property type="entry name" value="REVERSE TRANSCRIPTASE ZINC-BINDING DOMAIN-CONTAINING PROTEIN-RELATED-RELATED"/>
    <property type="match status" value="1"/>
</dbReference>
<evidence type="ECO:0000313" key="1">
    <source>
        <dbReference type="EMBL" id="KAK7842632.1"/>
    </source>
</evidence>
<gene>
    <name evidence="1" type="ORF">CFP56_013586</name>
</gene>
<comment type="caution">
    <text evidence="1">The sequence shown here is derived from an EMBL/GenBank/DDBJ whole genome shotgun (WGS) entry which is preliminary data.</text>
</comment>